<evidence type="ECO:0000256" key="7">
    <source>
        <dbReference type="SAM" id="SignalP"/>
    </source>
</evidence>
<dbReference type="Pfam" id="PF00255">
    <property type="entry name" value="GSHPx"/>
    <property type="match status" value="1"/>
</dbReference>
<organism evidence="9 10">
    <name type="scientific">Hypothenemus hampei</name>
    <name type="common">Coffee berry borer</name>
    <dbReference type="NCBI Taxonomy" id="57062"/>
    <lineage>
        <taxon>Eukaryota</taxon>
        <taxon>Metazoa</taxon>
        <taxon>Ecdysozoa</taxon>
        <taxon>Arthropoda</taxon>
        <taxon>Hexapoda</taxon>
        <taxon>Insecta</taxon>
        <taxon>Pterygota</taxon>
        <taxon>Neoptera</taxon>
        <taxon>Endopterygota</taxon>
        <taxon>Coleoptera</taxon>
        <taxon>Polyphaga</taxon>
        <taxon>Cucujiformia</taxon>
        <taxon>Curculionidae</taxon>
        <taxon>Scolytinae</taxon>
        <taxon>Hypothenemus</taxon>
    </lineage>
</organism>
<evidence type="ECO:0000256" key="5">
    <source>
        <dbReference type="PIRSR" id="PIRSR000303-1"/>
    </source>
</evidence>
<evidence type="ECO:0000313" key="10">
    <source>
        <dbReference type="Proteomes" id="UP001566132"/>
    </source>
</evidence>
<dbReference type="PROSITE" id="PS00460">
    <property type="entry name" value="GLUTATHIONE_PEROXID_1"/>
    <property type="match status" value="1"/>
</dbReference>
<dbReference type="AlphaFoldDB" id="A0ABD1EX35"/>
<proteinExistence type="inferred from homology"/>
<keyword evidence="2 6" id="KW-0575">Peroxidase</keyword>
<dbReference type="EMBL" id="JBDJPC010000004">
    <property type="protein sequence ID" value="KAL1505600.1"/>
    <property type="molecule type" value="Genomic_DNA"/>
</dbReference>
<dbReference type="PANTHER" id="PTHR11592">
    <property type="entry name" value="GLUTATHIONE PEROXIDASE"/>
    <property type="match status" value="1"/>
</dbReference>
<evidence type="ECO:0000256" key="1">
    <source>
        <dbReference type="ARBA" id="ARBA00006926"/>
    </source>
</evidence>
<dbReference type="FunFam" id="3.40.30.10:FF:000025">
    <property type="entry name" value="Glutathione peroxidase"/>
    <property type="match status" value="1"/>
</dbReference>
<sequence length="184" mass="20976">MQIALFITAIVVCVLATNPEDYTKANSIYEFTAKDIQGNDVSLEKYKGHPLIIVNVASNCGLTEKNYQQLNEIYDKYENKGLRILAFPCNQFLQQEPGTNEEIADFAKKHNVKFDMFAKIDVNGDNADPLYKYLKLKQPGTNPNDTSIEWNFAKFIIDKNGQVVERHVPKKDPVDLIPSLEKYL</sequence>
<feature type="chain" id="PRO_5044770038" description="Glutathione peroxidase" evidence="7">
    <location>
        <begin position="17"/>
        <end position="184"/>
    </location>
</feature>
<evidence type="ECO:0000256" key="2">
    <source>
        <dbReference type="ARBA" id="ARBA00022559"/>
    </source>
</evidence>
<dbReference type="InterPro" id="IPR013766">
    <property type="entry name" value="Thioredoxin_domain"/>
</dbReference>
<dbReference type="InterPro" id="IPR029760">
    <property type="entry name" value="GPX_CS"/>
</dbReference>
<dbReference type="PRINTS" id="PR01011">
    <property type="entry name" value="GLUTPROXDASE"/>
</dbReference>
<dbReference type="PROSITE" id="PS51355">
    <property type="entry name" value="GLUTATHIONE_PEROXID_3"/>
    <property type="match status" value="1"/>
</dbReference>
<protein>
    <recommendedName>
        <fullName evidence="6">Glutathione peroxidase</fullName>
    </recommendedName>
</protein>
<keyword evidence="4 6" id="KW-0560">Oxidoreductase</keyword>
<dbReference type="InterPro" id="IPR000889">
    <property type="entry name" value="Glutathione_peroxidase"/>
</dbReference>
<feature type="signal peptide" evidence="7">
    <location>
        <begin position="1"/>
        <end position="16"/>
    </location>
</feature>
<name>A0ABD1EX35_HYPHA</name>
<gene>
    <name evidence="9" type="ORF">ABEB36_005128</name>
</gene>
<comment type="similarity">
    <text evidence="1 6">Belongs to the glutathione peroxidase family.</text>
</comment>
<evidence type="ECO:0000256" key="3">
    <source>
        <dbReference type="ARBA" id="ARBA00022933"/>
    </source>
</evidence>
<feature type="active site" evidence="5">
    <location>
        <position position="60"/>
    </location>
</feature>
<dbReference type="GO" id="GO:0004601">
    <property type="term" value="F:peroxidase activity"/>
    <property type="evidence" value="ECO:0007669"/>
    <property type="project" value="UniProtKB-KW"/>
</dbReference>
<dbReference type="InterPro" id="IPR029759">
    <property type="entry name" value="GPX_AS"/>
</dbReference>
<keyword evidence="10" id="KW-1185">Reference proteome</keyword>
<dbReference type="PROSITE" id="PS00763">
    <property type="entry name" value="GLUTATHIONE_PEROXID_2"/>
    <property type="match status" value="1"/>
</dbReference>
<comment type="caution">
    <text evidence="9">The sequence shown here is derived from an EMBL/GenBank/DDBJ whole genome shotgun (WGS) entry which is preliminary data.</text>
</comment>
<evidence type="ECO:0000256" key="4">
    <source>
        <dbReference type="ARBA" id="ARBA00023002"/>
    </source>
</evidence>
<feature type="domain" description="Thioredoxin" evidence="8">
    <location>
        <begin position="22"/>
        <end position="184"/>
    </location>
</feature>
<dbReference type="InterPro" id="IPR036249">
    <property type="entry name" value="Thioredoxin-like_sf"/>
</dbReference>
<dbReference type="Proteomes" id="UP001566132">
    <property type="component" value="Unassembled WGS sequence"/>
</dbReference>
<keyword evidence="3" id="KW-0712">Selenocysteine</keyword>
<dbReference type="PANTHER" id="PTHR11592:SF134">
    <property type="entry name" value="PHOSPHOLIPID HYDROPEROXIDE GLUTATHIONE PEROXIDASE"/>
    <property type="match status" value="1"/>
</dbReference>
<dbReference type="Gene3D" id="3.40.30.10">
    <property type="entry name" value="Glutaredoxin"/>
    <property type="match status" value="1"/>
</dbReference>
<dbReference type="CDD" id="cd00340">
    <property type="entry name" value="GSH_Peroxidase"/>
    <property type="match status" value="1"/>
</dbReference>
<keyword evidence="7" id="KW-0732">Signal</keyword>
<reference evidence="9 10" key="1">
    <citation type="submission" date="2024-05" db="EMBL/GenBank/DDBJ databases">
        <title>Genetic variation in Jamaican populations of the coffee berry borer (Hypothenemus hampei).</title>
        <authorList>
            <person name="Errbii M."/>
            <person name="Myrie A."/>
        </authorList>
    </citation>
    <scope>NUCLEOTIDE SEQUENCE [LARGE SCALE GENOMIC DNA]</scope>
    <source>
        <strain evidence="9">JA-Hopewell-2020-01-JO</strain>
        <tissue evidence="9">Whole body</tissue>
    </source>
</reference>
<evidence type="ECO:0000313" key="9">
    <source>
        <dbReference type="EMBL" id="KAL1505600.1"/>
    </source>
</evidence>
<dbReference type="SUPFAM" id="SSF52833">
    <property type="entry name" value="Thioredoxin-like"/>
    <property type="match status" value="1"/>
</dbReference>
<accession>A0ABD1EX35</accession>
<dbReference type="PROSITE" id="PS51352">
    <property type="entry name" value="THIOREDOXIN_2"/>
    <property type="match status" value="1"/>
</dbReference>
<dbReference type="PIRSF" id="PIRSF000303">
    <property type="entry name" value="Glutathion_perox"/>
    <property type="match status" value="1"/>
</dbReference>
<evidence type="ECO:0000256" key="6">
    <source>
        <dbReference type="RuleBase" id="RU000499"/>
    </source>
</evidence>
<evidence type="ECO:0000259" key="8">
    <source>
        <dbReference type="PROSITE" id="PS51352"/>
    </source>
</evidence>